<dbReference type="STRING" id="243090.RB11496"/>
<name>Q7UE90_RHOBA</name>
<dbReference type="EMBL" id="BX294153">
    <property type="protein sequence ID" value="CAD79158.1"/>
    <property type="molecule type" value="Genomic_DNA"/>
</dbReference>
<dbReference type="Proteomes" id="UP000001025">
    <property type="component" value="Chromosome"/>
</dbReference>
<sequence>MPGYFLNIDLTGPTLSIRSNKIMPARTSLPTSSKDFRNRKKRCLANTSMMVPDQDCLMRSANSTSTI</sequence>
<gene>
    <name evidence="1" type="ordered locus">RB11496</name>
</gene>
<dbReference type="AlphaFoldDB" id="Q7UE90"/>
<reference evidence="1 2" key="1">
    <citation type="journal article" date="2003" name="Proc. Natl. Acad. Sci. U.S.A.">
        <title>Complete genome sequence of the marine planctomycete Pirellula sp. strain 1.</title>
        <authorList>
            <person name="Gloeckner F.O."/>
            <person name="Kube M."/>
            <person name="Bauer M."/>
            <person name="Teeling H."/>
            <person name="Lombardot T."/>
            <person name="Ludwig W."/>
            <person name="Gade D."/>
            <person name="Beck A."/>
            <person name="Borzym K."/>
            <person name="Heitmann K."/>
            <person name="Rabus R."/>
            <person name="Schlesner H."/>
            <person name="Amann R."/>
            <person name="Reinhardt R."/>
        </authorList>
    </citation>
    <scope>NUCLEOTIDE SEQUENCE [LARGE SCALE GENOMIC DNA]</scope>
    <source>
        <strain evidence="2">DSM 10527 / NCIMB 13988 / SH1</strain>
    </source>
</reference>
<organism evidence="1 2">
    <name type="scientific">Rhodopirellula baltica (strain DSM 10527 / NCIMB 13988 / SH1)</name>
    <dbReference type="NCBI Taxonomy" id="243090"/>
    <lineage>
        <taxon>Bacteria</taxon>
        <taxon>Pseudomonadati</taxon>
        <taxon>Planctomycetota</taxon>
        <taxon>Planctomycetia</taxon>
        <taxon>Pirellulales</taxon>
        <taxon>Pirellulaceae</taxon>
        <taxon>Rhodopirellula</taxon>
    </lineage>
</organism>
<proteinExistence type="predicted"/>
<evidence type="ECO:0000313" key="2">
    <source>
        <dbReference type="Proteomes" id="UP000001025"/>
    </source>
</evidence>
<keyword evidence="2" id="KW-1185">Reference proteome</keyword>
<dbReference type="InParanoid" id="Q7UE90"/>
<evidence type="ECO:0000313" key="1">
    <source>
        <dbReference type="EMBL" id="CAD79158.1"/>
    </source>
</evidence>
<protein>
    <submittedName>
        <fullName evidence="1">Uncharacterized protein</fullName>
    </submittedName>
</protein>
<dbReference type="KEGG" id="rba:RB11496"/>
<accession>Q7UE90</accession>
<dbReference type="HOGENOM" id="CLU_2809576_0_0_0"/>
<dbReference type="EnsemblBacteria" id="CAD79158">
    <property type="protein sequence ID" value="CAD79158"/>
    <property type="gene ID" value="RB11496"/>
</dbReference>